<dbReference type="InterPro" id="IPR055348">
    <property type="entry name" value="DctQ"/>
</dbReference>
<comment type="function">
    <text evidence="9">Part of the tripartite ATP-independent periplasmic (TRAP) transport system.</text>
</comment>
<feature type="transmembrane region" description="Helical" evidence="9">
    <location>
        <begin position="184"/>
        <end position="205"/>
    </location>
</feature>
<keyword evidence="12" id="KW-1185">Reference proteome</keyword>
<evidence type="ECO:0000256" key="4">
    <source>
        <dbReference type="ARBA" id="ARBA00022519"/>
    </source>
</evidence>
<comment type="subcellular location">
    <subcellularLocation>
        <location evidence="1 9">Cell inner membrane</location>
        <topology evidence="1 9">Multi-pass membrane protein</topology>
    </subcellularLocation>
</comment>
<dbReference type="PANTHER" id="PTHR35011">
    <property type="entry name" value="2,3-DIKETO-L-GULONATE TRAP TRANSPORTER SMALL PERMEASE PROTEIN YIAM"/>
    <property type="match status" value="1"/>
</dbReference>
<evidence type="ECO:0000256" key="1">
    <source>
        <dbReference type="ARBA" id="ARBA00004429"/>
    </source>
</evidence>
<comment type="caution">
    <text evidence="9">Lacks conserved residue(s) required for the propagation of feature annotation.</text>
</comment>
<evidence type="ECO:0000313" key="12">
    <source>
        <dbReference type="Proteomes" id="UP001440612"/>
    </source>
</evidence>
<name>A0ABZ2V5C6_9RHOB</name>
<evidence type="ECO:0000256" key="6">
    <source>
        <dbReference type="ARBA" id="ARBA00022989"/>
    </source>
</evidence>
<dbReference type="Proteomes" id="UP001440612">
    <property type="component" value="Chromosome"/>
</dbReference>
<evidence type="ECO:0000256" key="7">
    <source>
        <dbReference type="ARBA" id="ARBA00023136"/>
    </source>
</evidence>
<sequence>MSRQSGHLLDWIVPVFFVICAGWTVWHLPAFLLDFVSYENESKAIQIQDYFDRKQITPGIAGLGGGNVDVVDWIALILMPITFVIGVCTVVPNQMEFQQHSKFDQIAMFIGRITMILIILMTGVMLYEVFVRYAIEAPTLWANELTLWIAGFIFMLSGVYGMQQRSHIRIFILYEVLPRWGQHICDVLSVLLLWFFTACLLYGSYHQVFVGKFYNWQTFGTAFDPPLPATIQPIILISITLVSIQAFINLIADWNRDPSALADKDVVDAEELEALKKSVGDS</sequence>
<accession>A0ABZ2V5C6</accession>
<evidence type="ECO:0000256" key="8">
    <source>
        <dbReference type="ARBA" id="ARBA00038436"/>
    </source>
</evidence>
<protein>
    <recommendedName>
        <fullName evidence="9">TRAP transporter small permease protein</fullName>
    </recommendedName>
</protein>
<proteinExistence type="inferred from homology"/>
<feature type="transmembrane region" description="Helical" evidence="9">
    <location>
        <begin position="231"/>
        <end position="252"/>
    </location>
</feature>
<evidence type="ECO:0000256" key="5">
    <source>
        <dbReference type="ARBA" id="ARBA00022692"/>
    </source>
</evidence>
<comment type="similarity">
    <text evidence="8 9">Belongs to the TRAP transporter small permease family.</text>
</comment>
<evidence type="ECO:0000256" key="2">
    <source>
        <dbReference type="ARBA" id="ARBA00022448"/>
    </source>
</evidence>
<reference evidence="12" key="1">
    <citation type="submission" date="2024-04" db="EMBL/GenBank/DDBJ databases">
        <title>Phylogenomic analyses of a clade within the roseobacter group suggest taxonomic reassignments of species of the genera Aestuariivita, Citreicella, Loktanella, Nautella, Pelagibaca, Ruegeria, Thalassobius, Thiobacimonas and Tropicibacter, and the proposal o.</title>
        <authorList>
            <person name="Jeon C.O."/>
        </authorList>
    </citation>
    <scope>NUCLEOTIDE SEQUENCE [LARGE SCALE GENOMIC DNA]</scope>
    <source>
        <strain evidence="12">BS5-3</strain>
    </source>
</reference>
<comment type="subunit">
    <text evidence="9">The complex comprises the extracytoplasmic solute receptor protein and the two transmembrane proteins.</text>
</comment>
<evidence type="ECO:0000259" key="10">
    <source>
        <dbReference type="Pfam" id="PF04290"/>
    </source>
</evidence>
<dbReference type="PANTHER" id="PTHR35011:SF4">
    <property type="entry name" value="SLL1102 PROTEIN"/>
    <property type="match status" value="1"/>
</dbReference>
<dbReference type="Pfam" id="PF04290">
    <property type="entry name" value="DctQ"/>
    <property type="match status" value="1"/>
</dbReference>
<feature type="domain" description="Tripartite ATP-independent periplasmic transporters DctQ component" evidence="10">
    <location>
        <begin position="121"/>
        <end position="251"/>
    </location>
</feature>
<keyword evidence="7 9" id="KW-0472">Membrane</keyword>
<dbReference type="InterPro" id="IPR007387">
    <property type="entry name" value="TRAP_DctQ"/>
</dbReference>
<keyword evidence="5 9" id="KW-0812">Transmembrane</keyword>
<feature type="transmembrane region" description="Helical" evidence="9">
    <location>
        <begin position="145"/>
        <end position="163"/>
    </location>
</feature>
<feature type="transmembrane region" description="Helical" evidence="9">
    <location>
        <begin position="113"/>
        <end position="133"/>
    </location>
</feature>
<organism evidence="11 12">
    <name type="scientific">Yoonia phaeophyticola</name>
    <dbReference type="NCBI Taxonomy" id="3137369"/>
    <lineage>
        <taxon>Bacteria</taxon>
        <taxon>Pseudomonadati</taxon>
        <taxon>Pseudomonadota</taxon>
        <taxon>Alphaproteobacteria</taxon>
        <taxon>Rhodobacterales</taxon>
        <taxon>Paracoccaceae</taxon>
        <taxon>Yoonia</taxon>
    </lineage>
</organism>
<dbReference type="RefSeq" id="WP_341367799.1">
    <property type="nucleotide sequence ID" value="NZ_CP150951.2"/>
</dbReference>
<gene>
    <name evidence="11" type="ORF">AABB29_03280</name>
</gene>
<evidence type="ECO:0000313" key="11">
    <source>
        <dbReference type="EMBL" id="WZC49689.1"/>
    </source>
</evidence>
<feature type="transmembrane region" description="Helical" evidence="9">
    <location>
        <begin position="73"/>
        <end position="92"/>
    </location>
</feature>
<keyword evidence="3" id="KW-1003">Cell membrane</keyword>
<evidence type="ECO:0000256" key="9">
    <source>
        <dbReference type="RuleBase" id="RU369079"/>
    </source>
</evidence>
<evidence type="ECO:0000256" key="3">
    <source>
        <dbReference type="ARBA" id="ARBA00022475"/>
    </source>
</evidence>
<keyword evidence="4 9" id="KW-0997">Cell inner membrane</keyword>
<feature type="transmembrane region" description="Helical" evidence="9">
    <location>
        <begin position="12"/>
        <end position="33"/>
    </location>
</feature>
<keyword evidence="2 9" id="KW-0813">Transport</keyword>
<dbReference type="EMBL" id="CP150951">
    <property type="protein sequence ID" value="WZC49689.1"/>
    <property type="molecule type" value="Genomic_DNA"/>
</dbReference>
<keyword evidence="6 9" id="KW-1133">Transmembrane helix</keyword>